<reference evidence="1 2" key="1">
    <citation type="journal article" date="2013" name="Genome Announc.">
        <title>Draft Genome Sequence of Streptomyces gancidicus Strain BKS 13-15.</title>
        <authorList>
            <person name="Kumar S."/>
            <person name="Kaur N."/>
            <person name="Singh N.K."/>
            <person name="Raghava G.P."/>
            <person name="Mayilraj S."/>
        </authorList>
    </citation>
    <scope>NUCLEOTIDE SEQUENCE [LARGE SCALE GENOMIC DNA]</scope>
    <source>
        <strain evidence="1 2">BKS 13-15</strain>
    </source>
</reference>
<evidence type="ECO:0000313" key="2">
    <source>
        <dbReference type="Proteomes" id="UP000011732"/>
    </source>
</evidence>
<organism evidence="1 2">
    <name type="scientific">Streptomyces gancidicus BKS 13-15</name>
    <dbReference type="NCBI Taxonomy" id="1284664"/>
    <lineage>
        <taxon>Bacteria</taxon>
        <taxon>Bacillati</taxon>
        <taxon>Actinomycetota</taxon>
        <taxon>Actinomycetes</taxon>
        <taxon>Kitasatosporales</taxon>
        <taxon>Streptomycetaceae</taxon>
        <taxon>Streptomyces</taxon>
        <taxon>Streptomyces pseudogriseolus group</taxon>
    </lineage>
</organism>
<dbReference type="Proteomes" id="UP000011732">
    <property type="component" value="Unassembled WGS sequence"/>
</dbReference>
<gene>
    <name evidence="1" type="ORF">H114_02529</name>
</gene>
<name>M3EA80_STREZ</name>
<dbReference type="PATRIC" id="fig|1284664.3.peg.508"/>
<comment type="caution">
    <text evidence="1">The sequence shown here is derived from an EMBL/GenBank/DDBJ whole genome shotgun (WGS) entry which is preliminary data.</text>
</comment>
<evidence type="ECO:0000313" key="1">
    <source>
        <dbReference type="EMBL" id="EMF30632.1"/>
    </source>
</evidence>
<proteinExistence type="predicted"/>
<sequence>MAMVIAMSMAWSPVSNVYAATAEEPADLHEQRRALLRESVRRALAAD</sequence>
<protein>
    <submittedName>
        <fullName evidence="1">Transcriptional regulator</fullName>
    </submittedName>
</protein>
<keyword evidence="2" id="KW-1185">Reference proteome</keyword>
<accession>M3EA80</accession>
<dbReference type="EMBL" id="AOHP01000015">
    <property type="protein sequence ID" value="EMF30632.1"/>
    <property type="molecule type" value="Genomic_DNA"/>
</dbReference>
<dbReference type="AlphaFoldDB" id="M3EA80"/>